<keyword evidence="5" id="KW-0966">Cell projection</keyword>
<dbReference type="PANTHER" id="PTHR14871">
    <property type="entry name" value="DYNEIN REGULATORY COMPLEX PROTEIN 9"/>
    <property type="match status" value="1"/>
</dbReference>
<evidence type="ECO:0000256" key="5">
    <source>
        <dbReference type="ARBA" id="ARBA00023273"/>
    </source>
</evidence>
<dbReference type="PANTHER" id="PTHR14871:SF1">
    <property type="entry name" value="DYNEIN REGULATORY COMPLEX PROTEIN 9"/>
    <property type="match status" value="1"/>
</dbReference>
<organism evidence="7 8">
    <name type="scientific">Elysia chlorotica</name>
    <name type="common">Eastern emerald elysia</name>
    <name type="synonym">Sea slug</name>
    <dbReference type="NCBI Taxonomy" id="188477"/>
    <lineage>
        <taxon>Eukaryota</taxon>
        <taxon>Metazoa</taxon>
        <taxon>Spiralia</taxon>
        <taxon>Lophotrochozoa</taxon>
        <taxon>Mollusca</taxon>
        <taxon>Gastropoda</taxon>
        <taxon>Heterobranchia</taxon>
        <taxon>Euthyneura</taxon>
        <taxon>Panpulmonata</taxon>
        <taxon>Sacoglossa</taxon>
        <taxon>Placobranchoidea</taxon>
        <taxon>Plakobranchidae</taxon>
        <taxon>Elysia</taxon>
    </lineage>
</organism>
<protein>
    <recommendedName>
        <fullName evidence="9">Dynein regulatory complex protein 9</fullName>
    </recommendedName>
</protein>
<dbReference type="Proteomes" id="UP000271974">
    <property type="component" value="Unassembled WGS sequence"/>
</dbReference>
<dbReference type="InterPro" id="IPR042618">
    <property type="entry name" value="IQCG"/>
</dbReference>
<proteinExistence type="predicted"/>
<accession>A0A3S1BG41</accession>
<dbReference type="OrthoDB" id="10444650at2759"/>
<keyword evidence="3" id="KW-0963">Cytoplasm</keyword>
<evidence type="ECO:0008006" key="9">
    <source>
        <dbReference type="Google" id="ProtNLM"/>
    </source>
</evidence>
<dbReference type="EMBL" id="RQTK01000109">
    <property type="protein sequence ID" value="RUS87508.1"/>
    <property type="molecule type" value="Genomic_DNA"/>
</dbReference>
<evidence type="ECO:0000313" key="8">
    <source>
        <dbReference type="Proteomes" id="UP000271974"/>
    </source>
</evidence>
<evidence type="ECO:0000313" key="7">
    <source>
        <dbReference type="EMBL" id="RUS87508.1"/>
    </source>
</evidence>
<evidence type="ECO:0000256" key="6">
    <source>
        <dbReference type="SAM" id="Coils"/>
    </source>
</evidence>
<keyword evidence="6" id="KW-0175">Coiled coil</keyword>
<dbReference type="AlphaFoldDB" id="A0A3S1BG41"/>
<dbReference type="GO" id="GO:0005737">
    <property type="term" value="C:cytoplasm"/>
    <property type="evidence" value="ECO:0007669"/>
    <property type="project" value="TreeGrafter"/>
</dbReference>
<evidence type="ECO:0000256" key="3">
    <source>
        <dbReference type="ARBA" id="ARBA00022490"/>
    </source>
</evidence>
<sequence length="301" mass="35706">MRGYLLRQFYMPKVIKRVWQSNKETPTRPLEEMMKNAGLKRSNARHKLQGDIGLIKSMMANIFNELVQKGTWHSLNNHLTEEREELLKLSKANQRLMGMRAYSKELRGEINETKQSKKRELHALKSLEHQIENDGQELCVRTEIEAAYTQHMVAAKIEESKKASEIAPRATEEEMERVKKWMFIEDRAHENIRMFLLLCLERVSSLLDYWIEKYEVDKERLMADLEELKDERAATAAHRERLEAKIKLWMPIIKDNRRIVKRREDEKRYLQKCAYYATKVAARWRGYMVRAGVGRFGSMFA</sequence>
<dbReference type="GO" id="GO:0031514">
    <property type="term" value="C:motile cilium"/>
    <property type="evidence" value="ECO:0007669"/>
    <property type="project" value="TreeGrafter"/>
</dbReference>
<reference evidence="7 8" key="1">
    <citation type="submission" date="2019-01" db="EMBL/GenBank/DDBJ databases">
        <title>A draft genome assembly of the solar-powered sea slug Elysia chlorotica.</title>
        <authorList>
            <person name="Cai H."/>
            <person name="Li Q."/>
            <person name="Fang X."/>
            <person name="Li J."/>
            <person name="Curtis N.E."/>
            <person name="Altenburger A."/>
            <person name="Shibata T."/>
            <person name="Feng M."/>
            <person name="Maeda T."/>
            <person name="Schwartz J.A."/>
            <person name="Shigenobu S."/>
            <person name="Lundholm N."/>
            <person name="Nishiyama T."/>
            <person name="Yang H."/>
            <person name="Hasebe M."/>
            <person name="Li S."/>
            <person name="Pierce S.K."/>
            <person name="Wang J."/>
        </authorList>
    </citation>
    <scope>NUCLEOTIDE SEQUENCE [LARGE SCALE GENOMIC DNA]</scope>
    <source>
        <strain evidence="7">EC2010</strain>
        <tissue evidence="7">Whole organism of an adult</tissue>
    </source>
</reference>
<dbReference type="GO" id="GO:0044782">
    <property type="term" value="P:cilium organization"/>
    <property type="evidence" value="ECO:0007669"/>
    <property type="project" value="TreeGrafter"/>
</dbReference>
<dbReference type="GO" id="GO:0005856">
    <property type="term" value="C:cytoskeleton"/>
    <property type="evidence" value="ECO:0007669"/>
    <property type="project" value="UniProtKB-SubCell"/>
</dbReference>
<comment type="caution">
    <text evidence="7">The sequence shown here is derived from an EMBL/GenBank/DDBJ whole genome shotgun (WGS) entry which is preliminary data.</text>
</comment>
<evidence type="ECO:0000256" key="4">
    <source>
        <dbReference type="ARBA" id="ARBA00023212"/>
    </source>
</evidence>
<feature type="coiled-coil region" evidence="6">
    <location>
        <begin position="211"/>
        <end position="245"/>
    </location>
</feature>
<gene>
    <name evidence="7" type="ORF">EGW08_004762</name>
</gene>
<keyword evidence="4" id="KW-0206">Cytoskeleton</keyword>
<name>A0A3S1BG41_ELYCH</name>
<keyword evidence="8" id="KW-1185">Reference proteome</keyword>
<evidence type="ECO:0000256" key="1">
    <source>
        <dbReference type="ARBA" id="ARBA00004245"/>
    </source>
</evidence>
<comment type="subcellular location">
    <subcellularLocation>
        <location evidence="2">Cell projection</location>
    </subcellularLocation>
    <subcellularLocation>
        <location evidence="1">Cytoplasm</location>
        <location evidence="1">Cytoskeleton</location>
    </subcellularLocation>
</comment>
<evidence type="ECO:0000256" key="2">
    <source>
        <dbReference type="ARBA" id="ARBA00004316"/>
    </source>
</evidence>